<organism evidence="1 2">
    <name type="scientific">Silvanigrella aquatica</name>
    <dbReference type="NCBI Taxonomy" id="1915309"/>
    <lineage>
        <taxon>Bacteria</taxon>
        <taxon>Pseudomonadati</taxon>
        <taxon>Bdellovibrionota</taxon>
        <taxon>Oligoflexia</taxon>
        <taxon>Silvanigrellales</taxon>
        <taxon>Silvanigrellaceae</taxon>
        <taxon>Silvanigrella</taxon>
    </lineage>
</organism>
<name>A0A1L4D108_9BACT</name>
<evidence type="ECO:0000313" key="2">
    <source>
        <dbReference type="Proteomes" id="UP000184731"/>
    </source>
</evidence>
<dbReference type="RefSeq" id="WP_148697623.1">
    <property type="nucleotide sequence ID" value="NZ_CP017834.1"/>
</dbReference>
<dbReference type="Proteomes" id="UP000184731">
    <property type="component" value="Chromosome"/>
</dbReference>
<dbReference type="EMBL" id="CP017834">
    <property type="protein sequence ID" value="APJ03881.1"/>
    <property type="molecule type" value="Genomic_DNA"/>
</dbReference>
<reference evidence="1 2" key="1">
    <citation type="submission" date="2016-10" db="EMBL/GenBank/DDBJ databases">
        <title>Silvanigrella aquatica sp. nov., isolated from a freshwater lake located in the Black Forest, Germany, description of Silvanigrellaceae fam. nov., Silvanigrellales ord. nov., reclassification of the order Bdellovibrionales in the class Oligoflexia, reclassification of the families Bacteriovoracaceae and Halobacteriovoraceae in the new order Bacteriovoracales ord. nov., and reclassification of the family Pseudobacteriovoracaceae in the order Oligoflexiales.</title>
        <authorList>
            <person name="Hahn M.W."/>
            <person name="Schmidt J."/>
            <person name="Koll U."/>
            <person name="Rohde M."/>
            <person name="Verbag S."/>
            <person name="Pitt A."/>
            <person name="Nakai R."/>
            <person name="Naganuma T."/>
            <person name="Lang E."/>
        </authorList>
    </citation>
    <scope>NUCLEOTIDE SEQUENCE [LARGE SCALE GENOMIC DNA]</scope>
    <source>
        <strain evidence="1 2">MWH-Nonnen-W8red</strain>
    </source>
</reference>
<accession>A0A1L4D108</accession>
<dbReference type="AlphaFoldDB" id="A0A1L4D108"/>
<sequence length="106" mass="12705">MKERFYMAEKNKTFTLAKHDSDSELEKKWFGVKSNYTQAKRSLIKEINSFLNEKNMNKNDFCKYIDLTNKDYKRLMDETEDISLMVMAQVSVFIGYNFEITFNKIK</sequence>
<evidence type="ECO:0008006" key="3">
    <source>
        <dbReference type="Google" id="ProtNLM"/>
    </source>
</evidence>
<keyword evidence="2" id="KW-1185">Reference proteome</keyword>
<evidence type="ECO:0000313" key="1">
    <source>
        <dbReference type="EMBL" id="APJ03881.1"/>
    </source>
</evidence>
<proteinExistence type="predicted"/>
<protein>
    <recommendedName>
        <fullName evidence="3">HTH cro/C1-type domain-containing protein</fullName>
    </recommendedName>
</protein>
<dbReference type="KEGG" id="saqi:AXG55_08160"/>
<gene>
    <name evidence="1" type="ORF">AXG55_08160</name>
</gene>